<name>A0ABN2NB02_9PSEU</name>
<dbReference type="InterPro" id="IPR016163">
    <property type="entry name" value="Ald_DH_C"/>
</dbReference>
<evidence type="ECO:0000313" key="6">
    <source>
        <dbReference type="Proteomes" id="UP001500449"/>
    </source>
</evidence>
<dbReference type="InterPro" id="IPR015590">
    <property type="entry name" value="Aldehyde_DH_dom"/>
</dbReference>
<gene>
    <name evidence="5" type="ORF">GCM10009836_44430</name>
</gene>
<dbReference type="PANTHER" id="PTHR11699">
    <property type="entry name" value="ALDEHYDE DEHYDROGENASE-RELATED"/>
    <property type="match status" value="1"/>
</dbReference>
<organism evidence="5 6">
    <name type="scientific">Pseudonocardia ailaonensis</name>
    <dbReference type="NCBI Taxonomy" id="367279"/>
    <lineage>
        <taxon>Bacteria</taxon>
        <taxon>Bacillati</taxon>
        <taxon>Actinomycetota</taxon>
        <taxon>Actinomycetes</taxon>
        <taxon>Pseudonocardiales</taxon>
        <taxon>Pseudonocardiaceae</taxon>
        <taxon>Pseudonocardia</taxon>
    </lineage>
</organism>
<evidence type="ECO:0000259" key="4">
    <source>
        <dbReference type="Pfam" id="PF00171"/>
    </source>
</evidence>
<evidence type="ECO:0000313" key="5">
    <source>
        <dbReference type="EMBL" id="GAA1859323.1"/>
    </source>
</evidence>
<dbReference type="Gene3D" id="3.40.605.10">
    <property type="entry name" value="Aldehyde Dehydrogenase, Chain A, domain 1"/>
    <property type="match status" value="1"/>
</dbReference>
<reference evidence="5 6" key="1">
    <citation type="journal article" date="2019" name="Int. J. Syst. Evol. Microbiol.">
        <title>The Global Catalogue of Microorganisms (GCM) 10K type strain sequencing project: providing services to taxonomists for standard genome sequencing and annotation.</title>
        <authorList>
            <consortium name="The Broad Institute Genomics Platform"/>
            <consortium name="The Broad Institute Genome Sequencing Center for Infectious Disease"/>
            <person name="Wu L."/>
            <person name="Ma J."/>
        </authorList>
    </citation>
    <scope>NUCLEOTIDE SEQUENCE [LARGE SCALE GENOMIC DNA]</scope>
    <source>
        <strain evidence="5 6">JCM 16009</strain>
    </source>
</reference>
<dbReference type="Gene3D" id="3.40.309.10">
    <property type="entry name" value="Aldehyde Dehydrogenase, Chain A, domain 2"/>
    <property type="match status" value="1"/>
</dbReference>
<comment type="similarity">
    <text evidence="3">Belongs to the aldehyde dehydrogenase family.</text>
</comment>
<dbReference type="InterPro" id="IPR016161">
    <property type="entry name" value="Ald_DH/histidinol_DH"/>
</dbReference>
<keyword evidence="6" id="KW-1185">Reference proteome</keyword>
<dbReference type="InterPro" id="IPR016162">
    <property type="entry name" value="Ald_DH_N"/>
</dbReference>
<sequence>MTVAETAFPPLPSRMLVAGDWVDTGSAGTLEPFNPSTGKVAGWLPYAGAEELDRAVDGARTAFVTWRTTPPAERRRVLQRVAELMTTHIDELALLVTRETGVPISQTPWMVQYGIDWLEDAAGWPEKLLGEVAPGGQGNLTYSVHEPYGVVASIATWNGSVGGFAMCVAPVLAAGCSVVVKPSELAPFGALRMAEIFTEAGLPPGVLSVLVGGAELGDRLVRHPGIDKVAFTGGGKAASAIARACADSLVPCLFELGGKSASLVFDDADVDRAVAAAMHLTFNAGQTCTVGTRLLVQNGVYDEFVDKLGQAMAATAVGDPLAADTAMGPLISARSLARTLEMIGRAAGDARLVTGGEAVSDGPGGFFMRPTLLADVSNTSELARTEVFGPVGAVIPFGDEAEAIAIANDTEYGLAAYAYTSDLTRALRVASALDAGGVGVNGGTVPAGPSMPFGGRRRSGYGRQGGRAGVMEYINTKTVNISG</sequence>
<accession>A0ABN2NB02</accession>
<dbReference type="EMBL" id="BAAAQK010000017">
    <property type="protein sequence ID" value="GAA1859323.1"/>
    <property type="molecule type" value="Genomic_DNA"/>
</dbReference>
<feature type="domain" description="Aldehyde dehydrogenase" evidence="4">
    <location>
        <begin position="21"/>
        <end position="479"/>
    </location>
</feature>
<evidence type="ECO:0000256" key="3">
    <source>
        <dbReference type="RuleBase" id="RU003345"/>
    </source>
</evidence>
<dbReference type="PROSITE" id="PS00687">
    <property type="entry name" value="ALDEHYDE_DEHYDR_GLU"/>
    <property type="match status" value="1"/>
</dbReference>
<feature type="active site" evidence="2">
    <location>
        <position position="255"/>
    </location>
</feature>
<keyword evidence="1 3" id="KW-0560">Oxidoreductase</keyword>
<dbReference type="RefSeq" id="WP_344420247.1">
    <property type="nucleotide sequence ID" value="NZ_BAAAQK010000017.1"/>
</dbReference>
<dbReference type="SUPFAM" id="SSF53720">
    <property type="entry name" value="ALDH-like"/>
    <property type="match status" value="1"/>
</dbReference>
<dbReference type="InterPro" id="IPR029510">
    <property type="entry name" value="Ald_DH_CS_GLU"/>
</dbReference>
<evidence type="ECO:0000256" key="2">
    <source>
        <dbReference type="PROSITE-ProRule" id="PRU10007"/>
    </source>
</evidence>
<dbReference type="Pfam" id="PF00171">
    <property type="entry name" value="Aldedh"/>
    <property type="match status" value="1"/>
</dbReference>
<protein>
    <submittedName>
        <fullName evidence="5">Aldehyde dehydrogenase family protein</fullName>
    </submittedName>
</protein>
<comment type="caution">
    <text evidence="5">The sequence shown here is derived from an EMBL/GenBank/DDBJ whole genome shotgun (WGS) entry which is preliminary data.</text>
</comment>
<proteinExistence type="inferred from homology"/>
<dbReference type="Proteomes" id="UP001500449">
    <property type="component" value="Unassembled WGS sequence"/>
</dbReference>
<evidence type="ECO:0000256" key="1">
    <source>
        <dbReference type="ARBA" id="ARBA00023002"/>
    </source>
</evidence>